<sequence length="88" mass="9692">MKNKRCRKQMMTSRTHGTLRNGEGCALQNEKARTQASLLKGEKPATDALSFIKASHNAFMLKGGSKRLIESMLVNASIDVKLKDTIGE</sequence>
<gene>
    <name evidence="2" type="ORF">CEXT_541621</name>
</gene>
<proteinExistence type="predicted"/>
<dbReference type="EMBL" id="BPLR01013178">
    <property type="protein sequence ID" value="GIY59212.1"/>
    <property type="molecule type" value="Genomic_DNA"/>
</dbReference>
<accession>A0AAV4UMP5</accession>
<evidence type="ECO:0000313" key="3">
    <source>
        <dbReference type="Proteomes" id="UP001054945"/>
    </source>
</evidence>
<name>A0AAV4UMP5_CAEEX</name>
<reference evidence="2 3" key="1">
    <citation type="submission" date="2021-06" db="EMBL/GenBank/DDBJ databases">
        <title>Caerostris extrusa draft genome.</title>
        <authorList>
            <person name="Kono N."/>
            <person name="Arakawa K."/>
        </authorList>
    </citation>
    <scope>NUCLEOTIDE SEQUENCE [LARGE SCALE GENOMIC DNA]</scope>
</reference>
<comment type="caution">
    <text evidence="2">The sequence shown here is derived from an EMBL/GenBank/DDBJ whole genome shotgun (WGS) entry which is preliminary data.</text>
</comment>
<keyword evidence="3" id="KW-1185">Reference proteome</keyword>
<dbReference type="AlphaFoldDB" id="A0AAV4UMP5"/>
<evidence type="ECO:0000256" key="1">
    <source>
        <dbReference type="SAM" id="MobiDB-lite"/>
    </source>
</evidence>
<dbReference type="Proteomes" id="UP001054945">
    <property type="component" value="Unassembled WGS sequence"/>
</dbReference>
<protein>
    <submittedName>
        <fullName evidence="2">Uncharacterized protein</fullName>
    </submittedName>
</protein>
<feature type="region of interest" description="Disordered" evidence="1">
    <location>
        <begin position="1"/>
        <end position="22"/>
    </location>
</feature>
<organism evidence="2 3">
    <name type="scientific">Caerostris extrusa</name>
    <name type="common">Bark spider</name>
    <name type="synonym">Caerostris bankana</name>
    <dbReference type="NCBI Taxonomy" id="172846"/>
    <lineage>
        <taxon>Eukaryota</taxon>
        <taxon>Metazoa</taxon>
        <taxon>Ecdysozoa</taxon>
        <taxon>Arthropoda</taxon>
        <taxon>Chelicerata</taxon>
        <taxon>Arachnida</taxon>
        <taxon>Araneae</taxon>
        <taxon>Araneomorphae</taxon>
        <taxon>Entelegynae</taxon>
        <taxon>Araneoidea</taxon>
        <taxon>Araneidae</taxon>
        <taxon>Caerostris</taxon>
    </lineage>
</organism>
<evidence type="ECO:0000313" key="2">
    <source>
        <dbReference type="EMBL" id="GIY59212.1"/>
    </source>
</evidence>